<organism evidence="3 4">
    <name type="scientific">Paraburkholderia metrosideri</name>
    <dbReference type="NCBI Taxonomy" id="580937"/>
    <lineage>
        <taxon>Bacteria</taxon>
        <taxon>Pseudomonadati</taxon>
        <taxon>Pseudomonadota</taxon>
        <taxon>Betaproteobacteria</taxon>
        <taxon>Burkholderiales</taxon>
        <taxon>Burkholderiaceae</taxon>
        <taxon>Paraburkholderia</taxon>
    </lineage>
</organism>
<keyword evidence="1" id="KW-1133">Transmembrane helix</keyword>
<dbReference type="Pfam" id="PF01478">
    <property type="entry name" value="Peptidase_A24"/>
    <property type="match status" value="1"/>
</dbReference>
<keyword evidence="1" id="KW-0812">Transmembrane</keyword>
<sequence>MNNFAGISLFIAWAVVVAISDCRARRISNLLIAAGLAAAFGCALFQSGPFGISLLHSSIGAAVGLVALLPFFALGVMGAADVKVFAVLGAWCGMHALLGLWMAASLAAGVHALWLLITTHVSRTSCTSCARLAGSARLTGATFELGGKASTPYAACLTVAAMVWLALNATGGAAR</sequence>
<feature type="transmembrane region" description="Helical" evidence="1">
    <location>
        <begin position="59"/>
        <end position="78"/>
    </location>
</feature>
<feature type="transmembrane region" description="Helical" evidence="1">
    <location>
        <begin position="30"/>
        <end position="52"/>
    </location>
</feature>
<dbReference type="InterPro" id="IPR000045">
    <property type="entry name" value="Prepilin_IV_endopep_pep"/>
</dbReference>
<feature type="domain" description="Prepilin type IV endopeptidase peptidase" evidence="2">
    <location>
        <begin position="9"/>
        <end position="112"/>
    </location>
</feature>
<name>A0ABN7HCU3_9BURK</name>
<proteinExistence type="predicted"/>
<evidence type="ECO:0000259" key="2">
    <source>
        <dbReference type="Pfam" id="PF01478"/>
    </source>
</evidence>
<evidence type="ECO:0000313" key="3">
    <source>
        <dbReference type="EMBL" id="CAD6508871.1"/>
    </source>
</evidence>
<evidence type="ECO:0000256" key="1">
    <source>
        <dbReference type="SAM" id="Phobius"/>
    </source>
</evidence>
<dbReference type="RefSeq" id="WP_201640455.1">
    <property type="nucleotide sequence ID" value="NZ_CAJHCP010000001.1"/>
</dbReference>
<reference evidence="3 4" key="1">
    <citation type="submission" date="2020-10" db="EMBL/GenBank/DDBJ databases">
        <authorList>
            <person name="Peeters C."/>
        </authorList>
    </citation>
    <scope>NUCLEOTIDE SEQUENCE [LARGE SCALE GENOMIC DNA]</scope>
    <source>
        <strain evidence="3 4">LMG 28140</strain>
    </source>
</reference>
<gene>
    <name evidence="3" type="ORF">LMG28140_00195</name>
</gene>
<dbReference type="EMBL" id="CAJHCP010000001">
    <property type="protein sequence ID" value="CAD6508871.1"/>
    <property type="molecule type" value="Genomic_DNA"/>
</dbReference>
<feature type="transmembrane region" description="Helical" evidence="1">
    <location>
        <begin position="84"/>
        <end position="117"/>
    </location>
</feature>
<dbReference type="Gene3D" id="1.20.120.1220">
    <property type="match status" value="1"/>
</dbReference>
<accession>A0ABN7HCU3</accession>
<dbReference type="Proteomes" id="UP000598032">
    <property type="component" value="Unassembled WGS sequence"/>
</dbReference>
<keyword evidence="1" id="KW-0472">Membrane</keyword>
<evidence type="ECO:0000313" key="4">
    <source>
        <dbReference type="Proteomes" id="UP000598032"/>
    </source>
</evidence>
<protein>
    <recommendedName>
        <fullName evidence="2">Prepilin type IV endopeptidase peptidase domain-containing protein</fullName>
    </recommendedName>
</protein>
<comment type="caution">
    <text evidence="3">The sequence shown here is derived from an EMBL/GenBank/DDBJ whole genome shotgun (WGS) entry which is preliminary data.</text>
</comment>
<keyword evidence="4" id="KW-1185">Reference proteome</keyword>